<gene>
    <name evidence="2" type="ORF">MNOR_LOCUS30852</name>
</gene>
<dbReference type="EMBL" id="CAXKWB010038552">
    <property type="protein sequence ID" value="CAL4151872.1"/>
    <property type="molecule type" value="Genomic_DNA"/>
</dbReference>
<evidence type="ECO:0000313" key="2">
    <source>
        <dbReference type="EMBL" id="CAL4151872.1"/>
    </source>
</evidence>
<reference evidence="2 3" key="1">
    <citation type="submission" date="2024-05" db="EMBL/GenBank/DDBJ databases">
        <authorList>
            <person name="Wallberg A."/>
        </authorList>
    </citation>
    <scope>NUCLEOTIDE SEQUENCE [LARGE SCALE GENOMIC DNA]</scope>
</reference>
<evidence type="ECO:0000313" key="3">
    <source>
        <dbReference type="Proteomes" id="UP001497623"/>
    </source>
</evidence>
<organism evidence="2 3">
    <name type="scientific">Meganyctiphanes norvegica</name>
    <name type="common">Northern krill</name>
    <name type="synonym">Thysanopoda norvegica</name>
    <dbReference type="NCBI Taxonomy" id="48144"/>
    <lineage>
        <taxon>Eukaryota</taxon>
        <taxon>Metazoa</taxon>
        <taxon>Ecdysozoa</taxon>
        <taxon>Arthropoda</taxon>
        <taxon>Crustacea</taxon>
        <taxon>Multicrustacea</taxon>
        <taxon>Malacostraca</taxon>
        <taxon>Eumalacostraca</taxon>
        <taxon>Eucarida</taxon>
        <taxon>Euphausiacea</taxon>
        <taxon>Euphausiidae</taxon>
        <taxon>Meganyctiphanes</taxon>
    </lineage>
</organism>
<protein>
    <submittedName>
        <fullName evidence="2">Uncharacterized protein</fullName>
    </submittedName>
</protein>
<comment type="caution">
    <text evidence="2">The sequence shown here is derived from an EMBL/GenBank/DDBJ whole genome shotgun (WGS) entry which is preliminary data.</text>
</comment>
<feature type="transmembrane region" description="Helical" evidence="1">
    <location>
        <begin position="68"/>
        <end position="89"/>
    </location>
</feature>
<accession>A0AAV2S0I0</accession>
<feature type="non-terminal residue" evidence="2">
    <location>
        <position position="1"/>
    </location>
</feature>
<keyword evidence="1" id="KW-0472">Membrane</keyword>
<keyword evidence="3" id="KW-1185">Reference proteome</keyword>
<feature type="non-terminal residue" evidence="2">
    <location>
        <position position="102"/>
    </location>
</feature>
<dbReference type="AlphaFoldDB" id="A0AAV2S0I0"/>
<proteinExistence type="predicted"/>
<keyword evidence="1" id="KW-1133">Transmembrane helix</keyword>
<dbReference type="Proteomes" id="UP001497623">
    <property type="component" value="Unassembled WGS sequence"/>
</dbReference>
<keyword evidence="1" id="KW-0812">Transmembrane</keyword>
<name>A0AAV2S0I0_MEGNR</name>
<evidence type="ECO:0000256" key="1">
    <source>
        <dbReference type="SAM" id="Phobius"/>
    </source>
</evidence>
<sequence>TSEDYKLLMKAVIKNELVDLKVNTHEGNFYIIFDPFYETTDLKIPENDVEVPHPTERSCQNDAPLCTVWQITAGLASGIAILLIIYIFYSNRNKYISQKLKV</sequence>